<keyword evidence="1" id="KW-1133">Transmembrane helix</keyword>
<dbReference type="EMBL" id="WRXO01000001">
    <property type="protein sequence ID" value="MVT39913.1"/>
    <property type="molecule type" value="Genomic_DNA"/>
</dbReference>
<dbReference type="RefSeq" id="WP_157298558.1">
    <property type="nucleotide sequence ID" value="NZ_BAAAZB010000005.1"/>
</dbReference>
<proteinExistence type="predicted"/>
<sequence length="135" mass="15519">MNDNEIQSLLDGELIPDSLSYDEKQTLEQYQLLIAKLEEEPREGLSYSFASKVKARLQAQINRKRDIRFYCAVFILLILGFAAFYGLLIWVNANAGNEFVGTLSKYKWAIISGAFLFVGILYLDQKLVKEKMLNR</sequence>
<dbReference type="OrthoDB" id="961830at2"/>
<keyword evidence="1" id="KW-0812">Transmembrane</keyword>
<dbReference type="Proteomes" id="UP000468388">
    <property type="component" value="Unassembled WGS sequence"/>
</dbReference>
<evidence type="ECO:0000313" key="2">
    <source>
        <dbReference type="EMBL" id="MVT39913.1"/>
    </source>
</evidence>
<evidence type="ECO:0000256" key="1">
    <source>
        <dbReference type="SAM" id="Phobius"/>
    </source>
</evidence>
<evidence type="ECO:0000313" key="3">
    <source>
        <dbReference type="Proteomes" id="UP000468388"/>
    </source>
</evidence>
<keyword evidence="1" id="KW-0472">Membrane</keyword>
<feature type="transmembrane region" description="Helical" evidence="1">
    <location>
        <begin position="106"/>
        <end position="123"/>
    </location>
</feature>
<keyword evidence="3" id="KW-1185">Reference proteome</keyword>
<name>A0A6N8J4E8_9BACT</name>
<feature type="transmembrane region" description="Helical" evidence="1">
    <location>
        <begin position="69"/>
        <end position="91"/>
    </location>
</feature>
<gene>
    <name evidence="2" type="ORF">GO495_04915</name>
</gene>
<organism evidence="2 3">
    <name type="scientific">Chitinophaga oryziterrae</name>
    <dbReference type="NCBI Taxonomy" id="1031224"/>
    <lineage>
        <taxon>Bacteria</taxon>
        <taxon>Pseudomonadati</taxon>
        <taxon>Bacteroidota</taxon>
        <taxon>Chitinophagia</taxon>
        <taxon>Chitinophagales</taxon>
        <taxon>Chitinophagaceae</taxon>
        <taxon>Chitinophaga</taxon>
    </lineage>
</organism>
<comment type="caution">
    <text evidence="2">The sequence shown here is derived from an EMBL/GenBank/DDBJ whole genome shotgun (WGS) entry which is preliminary data.</text>
</comment>
<dbReference type="AlphaFoldDB" id="A0A6N8J4E8"/>
<accession>A0A6N8J4E8</accession>
<protein>
    <submittedName>
        <fullName evidence="2">Uncharacterized protein</fullName>
    </submittedName>
</protein>
<reference evidence="2 3" key="1">
    <citation type="submission" date="2019-12" db="EMBL/GenBank/DDBJ databases">
        <title>The draft genomic sequence of strain Chitinophaga oryziterrae JCM 16595.</title>
        <authorList>
            <person name="Zhang X."/>
        </authorList>
    </citation>
    <scope>NUCLEOTIDE SEQUENCE [LARGE SCALE GENOMIC DNA]</scope>
    <source>
        <strain evidence="2 3">JCM 16595</strain>
    </source>
</reference>